<evidence type="ECO:0000313" key="4">
    <source>
        <dbReference type="Proteomes" id="UP001077662"/>
    </source>
</evidence>
<evidence type="ECO:0000259" key="2">
    <source>
        <dbReference type="Pfam" id="PF07833"/>
    </source>
</evidence>
<organism evidence="3 4">
    <name type="scientific">Brevibacillus laterosporus</name>
    <name type="common">Bacillus laterosporus</name>
    <dbReference type="NCBI Taxonomy" id="1465"/>
    <lineage>
        <taxon>Bacteria</taxon>
        <taxon>Bacillati</taxon>
        <taxon>Bacillota</taxon>
        <taxon>Bacilli</taxon>
        <taxon>Bacillales</taxon>
        <taxon>Paenibacillaceae</taxon>
        <taxon>Brevibacillus</taxon>
    </lineage>
</organism>
<keyword evidence="1" id="KW-0732">Signal</keyword>
<evidence type="ECO:0000256" key="1">
    <source>
        <dbReference type="SAM" id="SignalP"/>
    </source>
</evidence>
<protein>
    <recommendedName>
        <fullName evidence="2">Copper amine oxidase-like N-terminal domain-containing protein</fullName>
    </recommendedName>
</protein>
<feature type="chain" id="PRO_5042851251" description="Copper amine oxidase-like N-terminal domain-containing protein" evidence="1">
    <location>
        <begin position="23"/>
        <end position="247"/>
    </location>
</feature>
<name>A0AAP3G8M9_BRELA</name>
<sequence>MKKVLMGVILGVCVSTAFSVFAAPVKQFILTKVNYPVIVDGKEYKDEKNPVLNYQGSTYVPLAKISDLTGVTYKWNDSLKRLEIGDNNSQSVAIKPEQMNDTQVKVMRELAERESIKSFTTLTPETKVKTENPNGYKKLYDADDTNLVLSRMDGKTQPPKLSEGWITEKLISKTSDYDVEYGDKNKESIVFYKYAGLNKNIVLTLKLPTDFANSKEGSSEVDGIRLKKHNGYIYFNIDDLEKKGFLK</sequence>
<gene>
    <name evidence="3" type="ORF">O0554_17725</name>
</gene>
<evidence type="ECO:0000313" key="3">
    <source>
        <dbReference type="EMBL" id="MCZ0808728.1"/>
    </source>
</evidence>
<reference evidence="3" key="1">
    <citation type="submission" date="2022-09" db="EMBL/GenBank/DDBJ databases">
        <title>Genome analysis and characterization of larvicidal activity of Brevibacillus strains.</title>
        <authorList>
            <person name="Patrusheva E.V."/>
            <person name="Izotova A.O."/>
            <person name="Toshchakov S.V."/>
            <person name="Sineoky S.P."/>
        </authorList>
    </citation>
    <scope>NUCLEOTIDE SEQUENCE</scope>
    <source>
        <strain evidence="3">VKPM_B-13247</strain>
    </source>
</reference>
<feature type="domain" description="Copper amine oxidase-like N-terminal" evidence="2">
    <location>
        <begin position="39"/>
        <end position="95"/>
    </location>
</feature>
<dbReference type="EMBL" id="JAPTNE010000024">
    <property type="protein sequence ID" value="MCZ0808728.1"/>
    <property type="molecule type" value="Genomic_DNA"/>
</dbReference>
<dbReference type="RefSeq" id="WP_258434182.1">
    <property type="nucleotide sequence ID" value="NZ_JANSGW010000024.1"/>
</dbReference>
<feature type="signal peptide" evidence="1">
    <location>
        <begin position="1"/>
        <end position="22"/>
    </location>
</feature>
<accession>A0AAP3G8M9</accession>
<dbReference type="AlphaFoldDB" id="A0AAP3G8M9"/>
<proteinExistence type="predicted"/>
<comment type="caution">
    <text evidence="3">The sequence shown here is derived from an EMBL/GenBank/DDBJ whole genome shotgun (WGS) entry which is preliminary data.</text>
</comment>
<dbReference type="Pfam" id="PF07833">
    <property type="entry name" value="Cu_amine_oxidN1"/>
    <property type="match status" value="1"/>
</dbReference>
<dbReference type="Proteomes" id="UP001077662">
    <property type="component" value="Unassembled WGS sequence"/>
</dbReference>
<dbReference type="InterPro" id="IPR012854">
    <property type="entry name" value="Cu_amine_oxidase-like_N"/>
</dbReference>